<gene>
    <name evidence="3" type="ORF">Cadr_000031059</name>
</gene>
<dbReference type="AlphaFoldDB" id="A0A5N4C0C6"/>
<name>A0A5N4C0C6_CAMDR</name>
<evidence type="ECO:0000313" key="3">
    <source>
        <dbReference type="EMBL" id="KAB1252312.1"/>
    </source>
</evidence>
<keyword evidence="1" id="KW-0175">Coiled coil</keyword>
<keyword evidence="4" id="KW-1185">Reference proteome</keyword>
<organism evidence="3 4">
    <name type="scientific">Camelus dromedarius</name>
    <name type="common">Dromedary</name>
    <name type="synonym">Arabian camel</name>
    <dbReference type="NCBI Taxonomy" id="9838"/>
    <lineage>
        <taxon>Eukaryota</taxon>
        <taxon>Metazoa</taxon>
        <taxon>Chordata</taxon>
        <taxon>Craniata</taxon>
        <taxon>Vertebrata</taxon>
        <taxon>Euteleostomi</taxon>
        <taxon>Mammalia</taxon>
        <taxon>Eutheria</taxon>
        <taxon>Laurasiatheria</taxon>
        <taxon>Artiodactyla</taxon>
        <taxon>Tylopoda</taxon>
        <taxon>Camelidae</taxon>
        <taxon>Camelus</taxon>
    </lineage>
</organism>
<accession>A0A5N4C0C6</accession>
<proteinExistence type="predicted"/>
<dbReference type="PANTHER" id="PTHR22245">
    <property type="entry name" value="COILED-COIL DOMAIN-CONTAINING PROTEIN 144A-RELATED"/>
    <property type="match status" value="1"/>
</dbReference>
<feature type="region of interest" description="Disordered" evidence="2">
    <location>
        <begin position="200"/>
        <end position="219"/>
    </location>
</feature>
<comment type="caution">
    <text evidence="3">The sequence shown here is derived from an EMBL/GenBank/DDBJ whole genome shotgun (WGS) entry which is preliminary data.</text>
</comment>
<evidence type="ECO:0000256" key="1">
    <source>
        <dbReference type="SAM" id="Coils"/>
    </source>
</evidence>
<sequence length="410" mass="47398">MDLMEVKYENNHHRHTRQKKCDKCVLQACTVKEKKSEDQIKQINLSLVHLQKMPREPEMNMEHDRKDVPVSSKHSCMEKHEDMWVKQGRLDWKNNSEFITKKSNQKISKIDEKCKITFHRKGGSLRDNSELHGDLKELLSTVTDNIFDSEEKDAPGASVSVGSQAFSEHKEPSLENVLPSYSKSESTEYGCQPSSKLYLNEKKLDENDKPDNERINKNEGSFYNDRENEVRNRVPFKVKEDQEFDTKRKQTRNQNTHWKSDIGHAPQVSDTESLFGLWLARSSEMKHIIQIKNHNMFAVSNTYKKTKPIQDQLQKPLLADNCSANNSKIMDPELGNVSSSPSNGNRTSKVYLKDLHQDMQRFKNEVGMLQVEFLALEKENSASERGRGSFAATLSYLFINNLFHSDPYLI</sequence>
<feature type="region of interest" description="Disordered" evidence="2">
    <location>
        <begin position="241"/>
        <end position="264"/>
    </location>
</feature>
<evidence type="ECO:0000313" key="4">
    <source>
        <dbReference type="Proteomes" id="UP000299084"/>
    </source>
</evidence>
<dbReference type="PANTHER" id="PTHR22245:SF3">
    <property type="entry name" value="COILED-COIL DOMAIN-CONTAINING PROTEIN 144A-RELATED"/>
    <property type="match status" value="1"/>
</dbReference>
<evidence type="ECO:0000256" key="2">
    <source>
        <dbReference type="SAM" id="MobiDB-lite"/>
    </source>
</evidence>
<dbReference type="Proteomes" id="UP000299084">
    <property type="component" value="Unassembled WGS sequence"/>
</dbReference>
<protein>
    <submittedName>
        <fullName evidence="3">Coiled-coil domain-containing protein 144B</fullName>
    </submittedName>
</protein>
<dbReference type="EMBL" id="JWIN03000048">
    <property type="protein sequence ID" value="KAB1252312.1"/>
    <property type="molecule type" value="Genomic_DNA"/>
</dbReference>
<feature type="compositionally biased region" description="Basic and acidic residues" evidence="2">
    <location>
        <begin position="200"/>
        <end position="217"/>
    </location>
</feature>
<feature type="region of interest" description="Disordered" evidence="2">
    <location>
        <begin position="150"/>
        <end position="176"/>
    </location>
</feature>
<reference evidence="3 4" key="1">
    <citation type="journal article" date="2019" name="Mol. Ecol. Resour.">
        <title>Improving Illumina assemblies with Hi-C and long reads: an example with the North African dromedary.</title>
        <authorList>
            <person name="Elbers J.P."/>
            <person name="Rogers M.F."/>
            <person name="Perelman P.L."/>
            <person name="Proskuryakova A.A."/>
            <person name="Serdyukova N.A."/>
            <person name="Johnson W.E."/>
            <person name="Horin P."/>
            <person name="Corander J."/>
            <person name="Murphy D."/>
            <person name="Burger P.A."/>
        </authorList>
    </citation>
    <scope>NUCLEOTIDE SEQUENCE [LARGE SCALE GENOMIC DNA]</scope>
    <source>
        <strain evidence="3">Drom800</strain>
        <tissue evidence="3">Blood</tissue>
    </source>
</reference>
<feature type="coiled-coil region" evidence="1">
    <location>
        <begin position="352"/>
        <end position="379"/>
    </location>
</feature>
<dbReference type="InterPro" id="IPR040118">
    <property type="entry name" value="C144A/B/C"/>
</dbReference>